<keyword evidence="6" id="KW-1185">Reference proteome</keyword>
<dbReference type="InterPro" id="IPR028082">
    <property type="entry name" value="Peripla_BP_I"/>
</dbReference>
<proteinExistence type="predicted"/>
<dbReference type="Pfam" id="PF00356">
    <property type="entry name" value="LacI"/>
    <property type="match status" value="1"/>
</dbReference>
<evidence type="ECO:0000259" key="4">
    <source>
        <dbReference type="PROSITE" id="PS50932"/>
    </source>
</evidence>
<dbReference type="PROSITE" id="PS50932">
    <property type="entry name" value="HTH_LACI_2"/>
    <property type="match status" value="1"/>
</dbReference>
<organism evidence="5 6">
    <name type="scientific">Chitinophaga defluvii</name>
    <dbReference type="NCBI Taxonomy" id="3163343"/>
    <lineage>
        <taxon>Bacteria</taxon>
        <taxon>Pseudomonadati</taxon>
        <taxon>Bacteroidota</taxon>
        <taxon>Chitinophagia</taxon>
        <taxon>Chitinophagales</taxon>
        <taxon>Chitinophagaceae</taxon>
        <taxon>Chitinophaga</taxon>
    </lineage>
</organism>
<dbReference type="PROSITE" id="PS00356">
    <property type="entry name" value="HTH_LACI_1"/>
    <property type="match status" value="1"/>
</dbReference>
<comment type="caution">
    <text evidence="5">The sequence shown here is derived from an EMBL/GenBank/DDBJ whole genome shotgun (WGS) entry which is preliminary data.</text>
</comment>
<evidence type="ECO:0000256" key="1">
    <source>
        <dbReference type="ARBA" id="ARBA00023015"/>
    </source>
</evidence>
<dbReference type="SMART" id="SM00354">
    <property type="entry name" value="HTH_LACI"/>
    <property type="match status" value="1"/>
</dbReference>
<keyword evidence="1" id="KW-0805">Transcription regulation</keyword>
<dbReference type="SUPFAM" id="SSF47413">
    <property type="entry name" value="lambda repressor-like DNA-binding domains"/>
    <property type="match status" value="1"/>
</dbReference>
<keyword evidence="3" id="KW-0804">Transcription</keyword>
<reference evidence="5 6" key="1">
    <citation type="submission" date="2024-06" db="EMBL/GenBank/DDBJ databases">
        <title>Chitinophaga defluvii sp. nov., isolated from municipal sewage.</title>
        <authorList>
            <person name="Zhang L."/>
        </authorList>
    </citation>
    <scope>NUCLEOTIDE SEQUENCE [LARGE SCALE GENOMIC DNA]</scope>
    <source>
        <strain evidence="5 6">H8</strain>
    </source>
</reference>
<feature type="domain" description="HTH lacI-type" evidence="4">
    <location>
        <begin position="10"/>
        <end position="64"/>
    </location>
</feature>
<dbReference type="SUPFAM" id="SSF53822">
    <property type="entry name" value="Periplasmic binding protein-like I"/>
    <property type="match status" value="1"/>
</dbReference>
<dbReference type="Proteomes" id="UP001549749">
    <property type="component" value="Unassembled WGS sequence"/>
</dbReference>
<evidence type="ECO:0000256" key="3">
    <source>
        <dbReference type="ARBA" id="ARBA00023163"/>
    </source>
</evidence>
<accession>A0ABV2T3I1</accession>
<gene>
    <name evidence="5" type="ORF">ABR189_09435</name>
</gene>
<dbReference type="PANTHER" id="PTHR30146">
    <property type="entry name" value="LACI-RELATED TRANSCRIPTIONAL REPRESSOR"/>
    <property type="match status" value="1"/>
</dbReference>
<dbReference type="EMBL" id="JBEXAC010000001">
    <property type="protein sequence ID" value="MET6997590.1"/>
    <property type="molecule type" value="Genomic_DNA"/>
</dbReference>
<dbReference type="Gene3D" id="3.40.50.2300">
    <property type="match status" value="2"/>
</dbReference>
<evidence type="ECO:0000313" key="6">
    <source>
        <dbReference type="Proteomes" id="UP001549749"/>
    </source>
</evidence>
<evidence type="ECO:0000313" key="5">
    <source>
        <dbReference type="EMBL" id="MET6997590.1"/>
    </source>
</evidence>
<keyword evidence="2" id="KW-0238">DNA-binding</keyword>
<dbReference type="InterPro" id="IPR000843">
    <property type="entry name" value="HTH_LacI"/>
</dbReference>
<protein>
    <submittedName>
        <fullName evidence="5">Substrate-binding domain-containing protein</fullName>
    </submittedName>
</protein>
<dbReference type="InterPro" id="IPR025997">
    <property type="entry name" value="SBP_2_dom"/>
</dbReference>
<dbReference type="Pfam" id="PF13407">
    <property type="entry name" value="Peripla_BP_4"/>
    <property type="match status" value="1"/>
</dbReference>
<dbReference type="PANTHER" id="PTHR30146:SF144">
    <property type="entry name" value="LACI-FAMILY TRANSCRIPTION REGULATOR"/>
    <property type="match status" value="1"/>
</dbReference>
<dbReference type="CDD" id="cd01392">
    <property type="entry name" value="HTH_LacI"/>
    <property type="match status" value="1"/>
</dbReference>
<dbReference type="InterPro" id="IPR010982">
    <property type="entry name" value="Lambda_DNA-bd_dom_sf"/>
</dbReference>
<dbReference type="CDD" id="cd06307">
    <property type="entry name" value="PBP1_sugar_binding"/>
    <property type="match status" value="1"/>
</dbReference>
<sequence length="353" mass="40600">MKVKHHEQPPGVKEIARRANVSIATVDRVIHNRPGVSTKTRDNIERIIRELNYQPNILARRLASRSVLKLISLIPKTSVETDFWEAPLAGIMQAAEEIRQFGVSIEKYFFDLNDKKSFIKQTRLILKQKPDGILLAPSFIKESIAFVHTCRELNIPYVFINSDIPQQESLCYIGPDLFHSGYLSAHLMSYCVPENAPILILNISREMEDHHHLLRKEEGFRAYFKDKKQSIVKVDLQQTDKSAIARQVAATLTTYPHIQAIFVTNSRVSAVAQYLETAKKKDLVLIGYDYIKENISYLQKGLIDFLICQQPQKQGYHGIMALYQSLVLRTPIDKVHFMPIDIITKENYAFYKN</sequence>
<dbReference type="RefSeq" id="WP_354660225.1">
    <property type="nucleotide sequence ID" value="NZ_JBEXAC010000001.1"/>
</dbReference>
<name>A0ABV2T3I1_9BACT</name>
<dbReference type="Gene3D" id="1.10.260.40">
    <property type="entry name" value="lambda repressor-like DNA-binding domains"/>
    <property type="match status" value="1"/>
</dbReference>
<evidence type="ECO:0000256" key="2">
    <source>
        <dbReference type="ARBA" id="ARBA00023125"/>
    </source>
</evidence>